<evidence type="ECO:0000313" key="3">
    <source>
        <dbReference type="EMBL" id="MBL7631510.1"/>
    </source>
</evidence>
<gene>
    <name evidence="3" type="ORF">I7412_31005</name>
</gene>
<feature type="signal peptide" evidence="2">
    <location>
        <begin position="1"/>
        <end position="35"/>
    </location>
</feature>
<evidence type="ECO:0000256" key="1">
    <source>
        <dbReference type="SAM" id="MobiDB-lite"/>
    </source>
</evidence>
<organism evidence="3 4">
    <name type="scientific">Frankia nepalensis</name>
    <dbReference type="NCBI Taxonomy" id="1836974"/>
    <lineage>
        <taxon>Bacteria</taxon>
        <taxon>Bacillati</taxon>
        <taxon>Actinomycetota</taxon>
        <taxon>Actinomycetes</taxon>
        <taxon>Frankiales</taxon>
        <taxon>Frankiaceae</taxon>
        <taxon>Frankia</taxon>
    </lineage>
</organism>
<keyword evidence="4" id="KW-1185">Reference proteome</keyword>
<dbReference type="EMBL" id="JAEACQ010000274">
    <property type="protein sequence ID" value="MBL7631510.1"/>
    <property type="molecule type" value="Genomic_DNA"/>
</dbReference>
<name>A0A937RMA8_9ACTN</name>
<feature type="region of interest" description="Disordered" evidence="1">
    <location>
        <begin position="34"/>
        <end position="63"/>
    </location>
</feature>
<reference evidence="3" key="1">
    <citation type="submission" date="2020-12" db="EMBL/GenBank/DDBJ databases">
        <title>Genomic characterization of non-nitrogen-fixing Frankia strains.</title>
        <authorList>
            <person name="Carlos-Shanley C."/>
            <person name="Guerra T."/>
            <person name="Hahn D."/>
        </authorList>
    </citation>
    <scope>NUCLEOTIDE SEQUENCE</scope>
    <source>
        <strain evidence="3">CN6</strain>
    </source>
</reference>
<feature type="chain" id="PRO_5037612753" evidence="2">
    <location>
        <begin position="36"/>
        <end position="194"/>
    </location>
</feature>
<dbReference type="Proteomes" id="UP000604475">
    <property type="component" value="Unassembled WGS sequence"/>
</dbReference>
<dbReference type="AlphaFoldDB" id="A0A937RMA8"/>
<dbReference type="Pfam" id="PF12079">
    <property type="entry name" value="DUF3558"/>
    <property type="match status" value="1"/>
</dbReference>
<comment type="caution">
    <text evidence="3">The sequence shown here is derived from an EMBL/GenBank/DDBJ whole genome shotgun (WGS) entry which is preliminary data.</text>
</comment>
<feature type="compositionally biased region" description="Low complexity" evidence="1">
    <location>
        <begin position="46"/>
        <end position="63"/>
    </location>
</feature>
<keyword evidence="2" id="KW-0732">Signal</keyword>
<accession>A0A937RMA8</accession>
<dbReference type="InterPro" id="IPR024520">
    <property type="entry name" value="DUF3558"/>
</dbReference>
<dbReference type="PROSITE" id="PS51257">
    <property type="entry name" value="PROKAR_LIPOPROTEIN"/>
    <property type="match status" value="1"/>
</dbReference>
<proteinExistence type="predicted"/>
<protein>
    <submittedName>
        <fullName evidence="3">DUF3558 domain-containing protein</fullName>
    </submittedName>
</protein>
<evidence type="ECO:0000256" key="2">
    <source>
        <dbReference type="SAM" id="SignalP"/>
    </source>
</evidence>
<evidence type="ECO:0000313" key="4">
    <source>
        <dbReference type="Proteomes" id="UP000604475"/>
    </source>
</evidence>
<sequence length="194" mass="19611">MDRPATSRIRVAARAGLPALAVLVALGLSGCGTSADDDAASSPPRTTQTGAATAGTATPGASVTASPATGLVDASANPCGLVSQQEAERLAGTSLASPVAVDETCTYTAPPAGPTAQVEVRVGQTALDFYTAERQSNSRLQPLPGVGDDAYVGDYTVFIAKNDFNVSINLVRGNDPAENRGPLENLARTVAGRI</sequence>